<evidence type="ECO:0000256" key="5">
    <source>
        <dbReference type="PROSITE-ProRule" id="PRU00108"/>
    </source>
</evidence>
<dbReference type="Ensembl" id="ENSXCOT00000012106.1">
    <property type="protein sequence ID" value="ENSXCOP00000011968.1"/>
    <property type="gene ID" value="ENSXCOG00000009061.1"/>
</dbReference>
<evidence type="ECO:0000256" key="6">
    <source>
        <dbReference type="SAM" id="Phobius"/>
    </source>
</evidence>
<evidence type="ECO:0000256" key="1">
    <source>
        <dbReference type="ARBA" id="ARBA00009661"/>
    </source>
</evidence>
<keyword evidence="6" id="KW-1133">Transmembrane helix</keyword>
<feature type="DNA-binding region" description="Homeobox" evidence="5">
    <location>
        <begin position="32"/>
        <end position="84"/>
    </location>
</feature>
<dbReference type="FunFam" id="1.10.10.60:FF:000004">
    <property type="entry name" value="Meis2 homeobox isoform 2c"/>
    <property type="match status" value="1"/>
</dbReference>
<dbReference type="InterPro" id="IPR009057">
    <property type="entry name" value="Homeodomain-like_sf"/>
</dbReference>
<keyword evidence="2 5" id="KW-0238">DNA-binding</keyword>
<dbReference type="GO" id="GO:0003677">
    <property type="term" value="F:DNA binding"/>
    <property type="evidence" value="ECO:0007669"/>
    <property type="project" value="UniProtKB-UniRule"/>
</dbReference>
<reference evidence="8" key="2">
    <citation type="submission" date="2025-09" db="UniProtKB">
        <authorList>
            <consortium name="Ensembl"/>
        </authorList>
    </citation>
    <scope>IDENTIFICATION</scope>
</reference>
<dbReference type="Pfam" id="PF05920">
    <property type="entry name" value="Homeobox_KN"/>
    <property type="match status" value="1"/>
</dbReference>
<accession>A0A3B5LIR0</accession>
<comment type="subcellular location">
    <subcellularLocation>
        <location evidence="5">Nucleus</location>
    </subcellularLocation>
</comment>
<evidence type="ECO:0000259" key="7">
    <source>
        <dbReference type="PROSITE" id="PS50071"/>
    </source>
</evidence>
<feature type="transmembrane region" description="Helical" evidence="6">
    <location>
        <begin position="74"/>
        <end position="94"/>
    </location>
</feature>
<dbReference type="PROSITE" id="PS50071">
    <property type="entry name" value="HOMEOBOX_2"/>
    <property type="match status" value="1"/>
</dbReference>
<keyword evidence="6" id="KW-0472">Membrane</keyword>
<dbReference type="GO" id="GO:0006355">
    <property type="term" value="P:regulation of DNA-templated transcription"/>
    <property type="evidence" value="ECO:0007669"/>
    <property type="project" value="InterPro"/>
</dbReference>
<keyword evidence="9" id="KW-1185">Reference proteome</keyword>
<dbReference type="InterPro" id="IPR001356">
    <property type="entry name" value="HD"/>
</dbReference>
<keyword evidence="6" id="KW-0812">Transmembrane</keyword>
<dbReference type="GeneTree" id="ENSGT00940000159505"/>
<evidence type="ECO:0000256" key="2">
    <source>
        <dbReference type="ARBA" id="ARBA00023125"/>
    </source>
</evidence>
<feature type="transmembrane region" description="Helical" evidence="6">
    <location>
        <begin position="114"/>
        <end position="138"/>
    </location>
</feature>
<dbReference type="PANTHER" id="PTHR11850">
    <property type="entry name" value="HOMEOBOX PROTEIN TRANSCRIPTION FACTORS"/>
    <property type="match status" value="1"/>
</dbReference>
<evidence type="ECO:0000313" key="9">
    <source>
        <dbReference type="Proteomes" id="UP000261380"/>
    </source>
</evidence>
<dbReference type="Gene3D" id="1.10.10.60">
    <property type="entry name" value="Homeodomain-like"/>
    <property type="match status" value="1"/>
</dbReference>
<sequence>KASQKSITAATTTSTDVFHQDLNLFNHEDNSTKNKRGVLPKHATNVMRSWLFQHIGHPYPTEDEKKQIAGQTNLTLLQVNNWLVFLLVIYFHRINFYFVRISMRLTFLATCTEYYFMINITVIIVAVFSCIVVSVFIVKNT</sequence>
<organism evidence="8 9">
    <name type="scientific">Xiphophorus couchianus</name>
    <name type="common">Monterrey platyfish</name>
    <dbReference type="NCBI Taxonomy" id="32473"/>
    <lineage>
        <taxon>Eukaryota</taxon>
        <taxon>Metazoa</taxon>
        <taxon>Chordata</taxon>
        <taxon>Craniata</taxon>
        <taxon>Vertebrata</taxon>
        <taxon>Euteleostomi</taxon>
        <taxon>Actinopterygii</taxon>
        <taxon>Neopterygii</taxon>
        <taxon>Teleostei</taxon>
        <taxon>Neoteleostei</taxon>
        <taxon>Acanthomorphata</taxon>
        <taxon>Ovalentaria</taxon>
        <taxon>Atherinomorphae</taxon>
        <taxon>Cyprinodontiformes</taxon>
        <taxon>Poeciliidae</taxon>
        <taxon>Poeciliinae</taxon>
        <taxon>Xiphophorus</taxon>
    </lineage>
</organism>
<dbReference type="InterPro" id="IPR008422">
    <property type="entry name" value="KN_HD"/>
</dbReference>
<evidence type="ECO:0000256" key="3">
    <source>
        <dbReference type="ARBA" id="ARBA00023155"/>
    </source>
</evidence>
<dbReference type="SUPFAM" id="SSF46689">
    <property type="entry name" value="Homeodomain-like"/>
    <property type="match status" value="1"/>
</dbReference>
<reference evidence="8" key="1">
    <citation type="submission" date="2025-08" db="UniProtKB">
        <authorList>
            <consortium name="Ensembl"/>
        </authorList>
    </citation>
    <scope>IDENTIFICATION</scope>
</reference>
<dbReference type="GO" id="GO:0005634">
    <property type="term" value="C:nucleus"/>
    <property type="evidence" value="ECO:0007669"/>
    <property type="project" value="UniProtKB-SubCell"/>
</dbReference>
<dbReference type="InterPro" id="IPR050224">
    <property type="entry name" value="TALE_homeobox"/>
</dbReference>
<evidence type="ECO:0000313" key="8">
    <source>
        <dbReference type="Ensembl" id="ENSXCOP00000011968.1"/>
    </source>
</evidence>
<dbReference type="AlphaFoldDB" id="A0A3B5LIR0"/>
<comment type="similarity">
    <text evidence="1">Belongs to the TALE/MEIS homeobox family.</text>
</comment>
<proteinExistence type="inferred from homology"/>
<keyword evidence="4 5" id="KW-0539">Nucleus</keyword>
<protein>
    <recommendedName>
        <fullName evidence="7">Homeobox domain-containing protein</fullName>
    </recommendedName>
</protein>
<dbReference type="CDD" id="cd00086">
    <property type="entry name" value="homeodomain"/>
    <property type="match status" value="1"/>
</dbReference>
<evidence type="ECO:0000256" key="4">
    <source>
        <dbReference type="ARBA" id="ARBA00023242"/>
    </source>
</evidence>
<keyword evidence="3 5" id="KW-0371">Homeobox</keyword>
<feature type="domain" description="Homeobox" evidence="7">
    <location>
        <begin position="30"/>
        <end position="83"/>
    </location>
</feature>
<dbReference type="Proteomes" id="UP000261380">
    <property type="component" value="Unplaced"/>
</dbReference>
<dbReference type="STRING" id="32473.ENSXCOP00000011968"/>
<name>A0A3B5LIR0_9TELE</name>